<evidence type="ECO:0008006" key="4">
    <source>
        <dbReference type="Google" id="ProtNLM"/>
    </source>
</evidence>
<keyword evidence="1" id="KW-0812">Transmembrane</keyword>
<dbReference type="Proteomes" id="UP000782241">
    <property type="component" value="Unassembled WGS sequence"/>
</dbReference>
<gene>
    <name evidence="2" type="ORF">KAF25_003959</name>
</gene>
<protein>
    <recommendedName>
        <fullName evidence="4">LITAF domain-containing protein</fullName>
    </recommendedName>
</protein>
<evidence type="ECO:0000256" key="1">
    <source>
        <dbReference type="SAM" id="Phobius"/>
    </source>
</evidence>
<reference evidence="2" key="1">
    <citation type="submission" date="2021-04" db="EMBL/GenBank/DDBJ databases">
        <title>Draft genome of Fusarium avenaceum strain F156N33, isolated from an atmospheric sample in Virginia.</title>
        <authorList>
            <person name="Yang S."/>
            <person name="Vinatzer B.A."/>
            <person name="Coleman J."/>
        </authorList>
    </citation>
    <scope>NUCLEOTIDE SEQUENCE</scope>
    <source>
        <strain evidence="2">F156N33</strain>
    </source>
</reference>
<sequence length="363" mass="40313">MASSTRKDPQIVYQGITEARCLACGHKGELFVVSTTSKSTGLNIFIFCLFTLACACCLLDGNGIDSSLSFFCQRCGLRLISECNAPSKVKYVESDLIPNQAISGKAAAVPGANVVKSPVGRPVAANKDWIIKTRKRYSNLKPVRKLGIIKGRYKIPSLFNSLTPEFPTSYTIGTPGMADEQPADKKNHQYLQSSSCSWNRYSSGPHFQVFMQSKGTQLLEIGQVHLRGITIGDVDIKVLDSQMVGRKSWSSYQMYAEEENAWSLCGAGVLWHSSQGVLLWNWRKITSDGDGAKGRVLCLLDSYDRLVTAVWKTKRSDSEAGDWWEMRVYVDISDDYLGEIIASYVAVRVQTERIAQEHIYDSS</sequence>
<dbReference type="EMBL" id="JAGPUO010000006">
    <property type="protein sequence ID" value="KAG5661720.1"/>
    <property type="molecule type" value="Genomic_DNA"/>
</dbReference>
<evidence type="ECO:0000313" key="3">
    <source>
        <dbReference type="Proteomes" id="UP000782241"/>
    </source>
</evidence>
<keyword evidence="1" id="KW-0472">Membrane</keyword>
<comment type="caution">
    <text evidence="2">The sequence shown here is derived from an EMBL/GenBank/DDBJ whole genome shotgun (WGS) entry which is preliminary data.</text>
</comment>
<keyword evidence="3" id="KW-1185">Reference proteome</keyword>
<evidence type="ECO:0000313" key="2">
    <source>
        <dbReference type="EMBL" id="KAG5661720.1"/>
    </source>
</evidence>
<proteinExistence type="predicted"/>
<dbReference type="AlphaFoldDB" id="A0A9P7H9Z1"/>
<organism evidence="2 3">
    <name type="scientific">Fusarium avenaceum</name>
    <dbReference type="NCBI Taxonomy" id="40199"/>
    <lineage>
        <taxon>Eukaryota</taxon>
        <taxon>Fungi</taxon>
        <taxon>Dikarya</taxon>
        <taxon>Ascomycota</taxon>
        <taxon>Pezizomycotina</taxon>
        <taxon>Sordariomycetes</taxon>
        <taxon>Hypocreomycetidae</taxon>
        <taxon>Hypocreales</taxon>
        <taxon>Nectriaceae</taxon>
        <taxon>Fusarium</taxon>
        <taxon>Fusarium tricinctum species complex</taxon>
    </lineage>
</organism>
<accession>A0A9P7H9Z1</accession>
<feature type="transmembrane region" description="Helical" evidence="1">
    <location>
        <begin position="40"/>
        <end position="59"/>
    </location>
</feature>
<name>A0A9P7H9Z1_9HYPO</name>
<keyword evidence="1" id="KW-1133">Transmembrane helix</keyword>